<feature type="region of interest" description="Disordered" evidence="1">
    <location>
        <begin position="187"/>
        <end position="209"/>
    </location>
</feature>
<name>A0ABQ6IWZ5_9MICO</name>
<dbReference type="Proteomes" id="UP001157126">
    <property type="component" value="Unassembled WGS sequence"/>
</dbReference>
<evidence type="ECO:0000256" key="1">
    <source>
        <dbReference type="SAM" id="MobiDB-lite"/>
    </source>
</evidence>
<evidence type="ECO:0000313" key="2">
    <source>
        <dbReference type="EMBL" id="GMA41219.1"/>
    </source>
</evidence>
<accession>A0ABQ6IWZ5</accession>
<proteinExistence type="predicted"/>
<reference evidence="3" key="1">
    <citation type="journal article" date="2019" name="Int. J. Syst. Evol. Microbiol.">
        <title>The Global Catalogue of Microorganisms (GCM) 10K type strain sequencing project: providing services to taxonomists for standard genome sequencing and annotation.</title>
        <authorList>
            <consortium name="The Broad Institute Genomics Platform"/>
            <consortium name="The Broad Institute Genome Sequencing Center for Infectious Disease"/>
            <person name="Wu L."/>
            <person name="Ma J."/>
        </authorList>
    </citation>
    <scope>NUCLEOTIDE SEQUENCE [LARGE SCALE GENOMIC DNA]</scope>
    <source>
        <strain evidence="3">NBRC 113072</strain>
    </source>
</reference>
<dbReference type="EMBL" id="BSUO01000001">
    <property type="protein sequence ID" value="GMA41219.1"/>
    <property type="molecule type" value="Genomic_DNA"/>
</dbReference>
<comment type="caution">
    <text evidence="2">The sequence shown here is derived from an EMBL/GenBank/DDBJ whole genome shotgun (WGS) entry which is preliminary data.</text>
</comment>
<evidence type="ECO:0000313" key="3">
    <source>
        <dbReference type="Proteomes" id="UP001157126"/>
    </source>
</evidence>
<dbReference type="RefSeq" id="WP_284304788.1">
    <property type="nucleotide sequence ID" value="NZ_BSUO01000001.1"/>
</dbReference>
<gene>
    <name evidence="2" type="ORF">GCM10025883_32640</name>
</gene>
<protein>
    <submittedName>
        <fullName evidence="2">Uncharacterized protein</fullName>
    </submittedName>
</protein>
<organism evidence="2 3">
    <name type="scientific">Mobilicoccus caccae</name>
    <dbReference type="NCBI Taxonomy" id="1859295"/>
    <lineage>
        <taxon>Bacteria</taxon>
        <taxon>Bacillati</taxon>
        <taxon>Actinomycetota</taxon>
        <taxon>Actinomycetes</taxon>
        <taxon>Micrococcales</taxon>
        <taxon>Dermatophilaceae</taxon>
        <taxon>Mobilicoccus</taxon>
    </lineage>
</organism>
<keyword evidence="3" id="KW-1185">Reference proteome</keyword>
<feature type="region of interest" description="Disordered" evidence="1">
    <location>
        <begin position="222"/>
        <end position="249"/>
    </location>
</feature>
<sequence length="249" mass="27169">MNEFHLPGHYASPFTHFLAAGLGEILVDSSIGGVAWGWTLERTPRAVMVADCDPSEVAVAVRRHALAHADGSSWVQAEFKDRVKGQALKGVLSPRQSAPKDWSALERERRQALDRIEGVSALDHRFLSALGRPAYWLDDTSQPNPDAGASRWEMKTRNRGEQFVGHRLAPLAQRVAELTVSSIADGLSGREMSSDGGATPRSRGRRRVSLPRALSTMLKHGVRCGESPPQPRGGALVVSARPRELCRRG</sequence>